<evidence type="ECO:0000313" key="2">
    <source>
        <dbReference type="Proteomes" id="UP000007838"/>
    </source>
</evidence>
<proteinExistence type="predicted"/>
<sequence>MLNALRGHKLNGFGPLYRAVELANQRITDSVRRGFAFHIDVVHNGNCRCVKSNFFKLNGQFIGSRFHQCTVGRYADGQRQSAFRPCSFTGCTSTFNRVFMTGDNHLAWRVEVNGRHHLTFSGFFTRFCNRSIIEADDSRHATGAFRYCFLHELTAQFNQTHRVSKRDNTGTHQRRVFTQAMAREQRWRFTALLLPDTPQRNGCRQQRWLSLPGFVQLFGWSLLGQRPQIITQRSGSFTESLFDNRILCCHFRQHPNGLRTLAREHKSKLRHYLILILETNQRGTPGEPATKGFKQDQLAPFDSSVTYRFIKCARY</sequence>
<accession>G8LJK4</accession>
<reference evidence="1 2" key="1">
    <citation type="journal article" date="2011" name="Stand. Genomic Sci.">
        <title>Complete genome of the onion pathogen Enterobacter cloacae EcWSU1.</title>
        <authorList>
            <person name="Humann J.L."/>
            <person name="Wildung M."/>
            <person name="Cheng C.H."/>
            <person name="Lee T."/>
            <person name="Stewart J.E."/>
            <person name="Drew J.C."/>
            <person name="Triplett E.W."/>
            <person name="Main D."/>
            <person name="Schroeder B.K."/>
        </authorList>
    </citation>
    <scope>NUCLEOTIDE SEQUENCE [LARGE SCALE GENOMIC DNA]</scope>
    <source>
        <strain evidence="1 2">EcWSU1</strain>
    </source>
</reference>
<dbReference type="KEGG" id="eec:EcWSU1_01686"/>
<organism evidence="1 2">
    <name type="scientific">Enterobacter ludwigii</name>
    <dbReference type="NCBI Taxonomy" id="299767"/>
    <lineage>
        <taxon>Bacteria</taxon>
        <taxon>Pseudomonadati</taxon>
        <taxon>Pseudomonadota</taxon>
        <taxon>Gammaproteobacteria</taxon>
        <taxon>Enterobacterales</taxon>
        <taxon>Enterobacteriaceae</taxon>
        <taxon>Enterobacter</taxon>
        <taxon>Enterobacter cloacae complex</taxon>
    </lineage>
</organism>
<evidence type="ECO:0000313" key="1">
    <source>
        <dbReference type="EMBL" id="AEW73125.1"/>
    </source>
</evidence>
<protein>
    <submittedName>
        <fullName evidence="1">Uncharacterized protein</fullName>
    </submittedName>
</protein>
<dbReference type="AlphaFoldDB" id="G8LJK4"/>
<dbReference type="Proteomes" id="UP000007838">
    <property type="component" value="Chromosome"/>
</dbReference>
<gene>
    <name evidence="1" type="ORF">EcWSU1_01686</name>
</gene>
<dbReference type="EMBL" id="CP002886">
    <property type="protein sequence ID" value="AEW73125.1"/>
    <property type="molecule type" value="Genomic_DNA"/>
</dbReference>
<name>G8LJK4_9ENTR</name>
<dbReference type="HOGENOM" id="CLU_882063_0_0_6"/>